<name>A0A6J4HHV6_9BACT</name>
<gene>
    <name evidence="1" type="ORF">AVDCRST_MAG95-657</name>
</gene>
<protein>
    <submittedName>
        <fullName evidence="1">Uncharacterized protein</fullName>
    </submittedName>
</protein>
<accession>A0A6J4HHV6</accession>
<evidence type="ECO:0000313" key="1">
    <source>
        <dbReference type="EMBL" id="CAA9223724.1"/>
    </source>
</evidence>
<proteinExistence type="predicted"/>
<dbReference type="AlphaFoldDB" id="A0A6J4HHV6"/>
<organism evidence="1">
    <name type="scientific">uncultured Adhaeribacter sp</name>
    <dbReference type="NCBI Taxonomy" id="448109"/>
    <lineage>
        <taxon>Bacteria</taxon>
        <taxon>Pseudomonadati</taxon>
        <taxon>Bacteroidota</taxon>
        <taxon>Cytophagia</taxon>
        <taxon>Cytophagales</taxon>
        <taxon>Hymenobacteraceae</taxon>
        <taxon>Adhaeribacter</taxon>
        <taxon>environmental samples</taxon>
    </lineage>
</organism>
<dbReference type="EMBL" id="CADCTJ010000207">
    <property type="protein sequence ID" value="CAA9223724.1"/>
    <property type="molecule type" value="Genomic_DNA"/>
</dbReference>
<reference evidence="1" key="1">
    <citation type="submission" date="2020-02" db="EMBL/GenBank/DDBJ databases">
        <authorList>
            <person name="Meier V. D."/>
        </authorList>
    </citation>
    <scope>NUCLEOTIDE SEQUENCE</scope>
    <source>
        <strain evidence="1">AVDCRST_MAG95</strain>
    </source>
</reference>
<sequence length="53" mass="6387">MIDKKSAALYMVLRFSYYYWRLIAVQDTGLKWRWRVYSLPAPNTQLGCKTVQR</sequence>